<keyword evidence="7" id="KW-0762">Sugar transport</keyword>
<gene>
    <name evidence="16" type="primary">Slv_1</name>
    <name evidence="16" type="ORF">G6Z76_0004081</name>
</gene>
<keyword evidence="17" id="KW-1185">Reference proteome</keyword>
<feature type="transmembrane region" description="Helical" evidence="15">
    <location>
        <begin position="100"/>
        <end position="116"/>
    </location>
</feature>
<evidence type="ECO:0000256" key="3">
    <source>
        <dbReference type="ARBA" id="ARBA00007809"/>
    </source>
</evidence>
<comment type="similarity">
    <text evidence="3">Belongs to the SWEET sugar transporter family.</text>
</comment>
<evidence type="ECO:0000256" key="15">
    <source>
        <dbReference type="SAM" id="Phobius"/>
    </source>
</evidence>
<evidence type="ECO:0000256" key="9">
    <source>
        <dbReference type="ARBA" id="ARBA00022737"/>
    </source>
</evidence>
<evidence type="ECO:0000313" key="16">
    <source>
        <dbReference type="EMBL" id="KAG5329036.1"/>
    </source>
</evidence>
<dbReference type="GO" id="GO:0000139">
    <property type="term" value="C:Golgi membrane"/>
    <property type="evidence" value="ECO:0007669"/>
    <property type="project" value="UniProtKB-SubCell"/>
</dbReference>
<name>A0A836JRB7_9HYME</name>
<dbReference type="Gene3D" id="1.20.1280.290">
    <property type="match status" value="2"/>
</dbReference>
<feature type="transmembrane region" description="Helical" evidence="15">
    <location>
        <begin position="66"/>
        <end position="88"/>
    </location>
</feature>
<dbReference type="PANTHER" id="PTHR10791:SF112">
    <property type="entry name" value="SUGAR TRANSPORTER SWEET1"/>
    <property type="match status" value="1"/>
</dbReference>
<evidence type="ECO:0000256" key="13">
    <source>
        <dbReference type="ARBA" id="ARBA00055578"/>
    </source>
</evidence>
<evidence type="ECO:0000256" key="11">
    <source>
        <dbReference type="ARBA" id="ARBA00023034"/>
    </source>
</evidence>
<feature type="transmembrane region" description="Helical" evidence="15">
    <location>
        <begin position="128"/>
        <end position="150"/>
    </location>
</feature>
<evidence type="ECO:0000256" key="4">
    <source>
        <dbReference type="ARBA" id="ARBA00021741"/>
    </source>
</evidence>
<sequence length="217" mass="24436">MISMEIRNTLALSASICTVLQFLAGVLVCKKYIRNGSTGDSSGLAFVTCFMSCSLWLRYGTLTGDLFIIFVNIFGTILQICYILIYILYNVKRSTTIKQFTIAICLISLVYLYSIFQKNRVLAEKHIGFLSCSLTILFFASPLISLAHVIRMKSTDSLPFPVIISSMVVSCQWFAYGCLLSDQFIQIPNFMGCILSAFQLSLFLIYPSKRTDQAYFI</sequence>
<feature type="transmembrane region" description="Helical" evidence="15">
    <location>
        <begin position="157"/>
        <end position="175"/>
    </location>
</feature>
<protein>
    <recommendedName>
        <fullName evidence="4">Sugar transporter SWEET1</fullName>
    </recommendedName>
    <alternativeName>
        <fullName evidence="14">Protein saliva</fullName>
    </alternativeName>
</protein>
<feature type="transmembrane region" description="Helical" evidence="15">
    <location>
        <begin position="187"/>
        <end position="206"/>
    </location>
</feature>
<dbReference type="FunFam" id="1.20.1280.290:FF:000010">
    <property type="entry name" value="Sugar transporter SWEET"/>
    <property type="match status" value="1"/>
</dbReference>
<comment type="subcellular location">
    <subcellularLocation>
        <location evidence="1">Cell membrane</location>
        <topology evidence="1">Multi-pass membrane protein</topology>
    </subcellularLocation>
    <subcellularLocation>
        <location evidence="2">Golgi apparatus membrane</location>
        <topology evidence="2">Multi-pass membrane protein</topology>
    </subcellularLocation>
</comment>
<feature type="transmembrane region" description="Helical" evidence="15">
    <location>
        <begin position="41"/>
        <end position="60"/>
    </location>
</feature>
<evidence type="ECO:0000256" key="10">
    <source>
        <dbReference type="ARBA" id="ARBA00022989"/>
    </source>
</evidence>
<keyword evidence="6" id="KW-1003">Cell membrane</keyword>
<comment type="function">
    <text evidence="13">Mediates both low-affinity uptake and efflux of sugar across the membrane.</text>
</comment>
<dbReference type="PANTHER" id="PTHR10791">
    <property type="entry name" value="RAG1-ACTIVATING PROTEIN 1"/>
    <property type="match status" value="1"/>
</dbReference>
<dbReference type="FunFam" id="1.20.1280.290:FF:000004">
    <property type="entry name" value="Sugar transporter SWEET"/>
    <property type="match status" value="1"/>
</dbReference>
<dbReference type="GO" id="GO:0005886">
    <property type="term" value="C:plasma membrane"/>
    <property type="evidence" value="ECO:0007669"/>
    <property type="project" value="UniProtKB-SubCell"/>
</dbReference>
<evidence type="ECO:0000256" key="6">
    <source>
        <dbReference type="ARBA" id="ARBA00022475"/>
    </source>
</evidence>
<evidence type="ECO:0000256" key="5">
    <source>
        <dbReference type="ARBA" id="ARBA00022448"/>
    </source>
</evidence>
<evidence type="ECO:0000256" key="2">
    <source>
        <dbReference type="ARBA" id="ARBA00004653"/>
    </source>
</evidence>
<keyword evidence="10 15" id="KW-1133">Transmembrane helix</keyword>
<dbReference type="InterPro" id="IPR047664">
    <property type="entry name" value="SWEET"/>
</dbReference>
<dbReference type="EMBL" id="JAANIC010006462">
    <property type="protein sequence ID" value="KAG5329036.1"/>
    <property type="molecule type" value="Genomic_DNA"/>
</dbReference>
<evidence type="ECO:0000256" key="12">
    <source>
        <dbReference type="ARBA" id="ARBA00023136"/>
    </source>
</evidence>
<organism evidence="16 17">
    <name type="scientific">Acromyrmex charruanus</name>
    <dbReference type="NCBI Taxonomy" id="2715315"/>
    <lineage>
        <taxon>Eukaryota</taxon>
        <taxon>Metazoa</taxon>
        <taxon>Ecdysozoa</taxon>
        <taxon>Arthropoda</taxon>
        <taxon>Hexapoda</taxon>
        <taxon>Insecta</taxon>
        <taxon>Pterygota</taxon>
        <taxon>Neoptera</taxon>
        <taxon>Endopterygota</taxon>
        <taxon>Hymenoptera</taxon>
        <taxon>Apocrita</taxon>
        <taxon>Aculeata</taxon>
        <taxon>Formicoidea</taxon>
        <taxon>Formicidae</taxon>
        <taxon>Myrmicinae</taxon>
        <taxon>Acromyrmex</taxon>
    </lineage>
</organism>
<accession>A0A836JRB7</accession>
<evidence type="ECO:0000256" key="7">
    <source>
        <dbReference type="ARBA" id="ARBA00022597"/>
    </source>
</evidence>
<dbReference type="Proteomes" id="UP000669903">
    <property type="component" value="Unassembled WGS sequence"/>
</dbReference>
<reference evidence="16" key="1">
    <citation type="submission" date="2020-03" db="EMBL/GenBank/DDBJ databases">
        <title>Relaxed selection underlies rapid genomic changes in the transitions from sociality to social parasitism in ants.</title>
        <authorList>
            <person name="Bi X."/>
        </authorList>
    </citation>
    <scope>NUCLEOTIDE SEQUENCE</scope>
    <source>
        <strain evidence="16">BGI-DK2014a</strain>
        <tissue evidence="16">Whole body</tissue>
    </source>
</reference>
<comment type="caution">
    <text evidence="16">The sequence shown here is derived from an EMBL/GenBank/DDBJ whole genome shotgun (WGS) entry which is preliminary data.</text>
</comment>
<keyword evidence="12 15" id="KW-0472">Membrane</keyword>
<dbReference type="InterPro" id="IPR004316">
    <property type="entry name" value="SWEET_rpt"/>
</dbReference>
<dbReference type="Pfam" id="PF03083">
    <property type="entry name" value="MtN3_slv"/>
    <property type="match status" value="2"/>
</dbReference>
<keyword evidence="5" id="KW-0813">Transport</keyword>
<proteinExistence type="inferred from homology"/>
<feature type="transmembrane region" description="Helical" evidence="15">
    <location>
        <begin position="6"/>
        <end position="29"/>
    </location>
</feature>
<keyword evidence="9" id="KW-0677">Repeat</keyword>
<keyword evidence="11" id="KW-0333">Golgi apparatus</keyword>
<evidence type="ECO:0000256" key="8">
    <source>
        <dbReference type="ARBA" id="ARBA00022692"/>
    </source>
</evidence>
<feature type="non-terminal residue" evidence="16">
    <location>
        <position position="217"/>
    </location>
</feature>
<evidence type="ECO:0000256" key="14">
    <source>
        <dbReference type="ARBA" id="ARBA00081910"/>
    </source>
</evidence>
<keyword evidence="8 15" id="KW-0812">Transmembrane</keyword>
<dbReference type="GO" id="GO:0051119">
    <property type="term" value="F:sugar transmembrane transporter activity"/>
    <property type="evidence" value="ECO:0007669"/>
    <property type="project" value="InterPro"/>
</dbReference>
<evidence type="ECO:0000313" key="17">
    <source>
        <dbReference type="Proteomes" id="UP000669903"/>
    </source>
</evidence>
<feature type="non-terminal residue" evidence="16">
    <location>
        <position position="1"/>
    </location>
</feature>
<evidence type="ECO:0000256" key="1">
    <source>
        <dbReference type="ARBA" id="ARBA00004651"/>
    </source>
</evidence>
<dbReference type="AlphaFoldDB" id="A0A836JRB7"/>